<dbReference type="SUPFAM" id="SSF52833">
    <property type="entry name" value="Thioredoxin-like"/>
    <property type="match status" value="1"/>
</dbReference>
<proteinExistence type="predicted"/>
<reference evidence="2" key="1">
    <citation type="submission" date="2024-07" db="EMBL/GenBank/DDBJ databases">
        <authorList>
            <person name="fu j."/>
        </authorList>
    </citation>
    <scope>NUCLEOTIDE SEQUENCE</scope>
    <source>
        <strain evidence="2">P10A9</strain>
    </source>
</reference>
<organism evidence="2">
    <name type="scientific">Sinomonas puerhi</name>
    <dbReference type="NCBI Taxonomy" id="3238584"/>
    <lineage>
        <taxon>Bacteria</taxon>
        <taxon>Bacillati</taxon>
        <taxon>Actinomycetota</taxon>
        <taxon>Actinomycetes</taxon>
        <taxon>Micrococcales</taxon>
        <taxon>Micrococcaceae</taxon>
        <taxon>Sinomonas</taxon>
    </lineage>
</organism>
<dbReference type="PANTHER" id="PTHR13887:SF41">
    <property type="entry name" value="THIOREDOXIN SUPERFAMILY PROTEIN"/>
    <property type="match status" value="1"/>
</dbReference>
<feature type="domain" description="DSBA-like thioredoxin" evidence="1">
    <location>
        <begin position="3"/>
        <end position="221"/>
    </location>
</feature>
<dbReference type="CDD" id="cd03024">
    <property type="entry name" value="DsbA_FrnE"/>
    <property type="match status" value="1"/>
</dbReference>
<protein>
    <submittedName>
        <fullName evidence="2">DsbA family oxidoreductase</fullName>
    </submittedName>
</protein>
<dbReference type="Gene3D" id="3.40.30.10">
    <property type="entry name" value="Glutaredoxin"/>
    <property type="match status" value="1"/>
</dbReference>
<dbReference type="GO" id="GO:0016491">
    <property type="term" value="F:oxidoreductase activity"/>
    <property type="evidence" value="ECO:0007669"/>
    <property type="project" value="InterPro"/>
</dbReference>
<dbReference type="KEGG" id="spue:AB5L97_02770"/>
<dbReference type="InterPro" id="IPR001853">
    <property type="entry name" value="DSBA-like_thioredoxin_dom"/>
</dbReference>
<sequence length="261" mass="27882">MNVDIWSDIACPWCFIGKRRFEKALSEFPHRDRVSVTWHSYQLDPTLPDHYDGTELEYLSQRKGMPAERVAQMFDHVTQVAAGEGLAYDFGRVAVANSFSAHELLHLAKAKDAAGGTDASRGTDARGGTTADAVKEALLSAHFEHGEDIGARDVLVRIGTEAGLDADEINAALDAGTYRDSVRADIAQAQAIGIQGVPFFVLDNKYGVSGAQPAELFTQALETAWREAHPLVMVGQPAAGADGSVDPDGLNGEVCGPEGCV</sequence>
<name>A0AB39L520_9MICC</name>
<accession>A0AB39L520</accession>
<dbReference type="PANTHER" id="PTHR13887">
    <property type="entry name" value="GLUTATHIONE S-TRANSFERASE KAPPA"/>
    <property type="match status" value="1"/>
</dbReference>
<dbReference type="InterPro" id="IPR036249">
    <property type="entry name" value="Thioredoxin-like_sf"/>
</dbReference>
<evidence type="ECO:0000313" key="2">
    <source>
        <dbReference type="EMBL" id="XDP45960.1"/>
    </source>
</evidence>
<dbReference type="AlphaFoldDB" id="A0AB39L520"/>
<evidence type="ECO:0000259" key="1">
    <source>
        <dbReference type="Pfam" id="PF01323"/>
    </source>
</evidence>
<dbReference type="Pfam" id="PF01323">
    <property type="entry name" value="DSBA"/>
    <property type="match status" value="1"/>
</dbReference>
<dbReference type="RefSeq" id="WP_369046364.1">
    <property type="nucleotide sequence ID" value="NZ_CP163302.1"/>
</dbReference>
<dbReference type="EMBL" id="CP163302">
    <property type="protein sequence ID" value="XDP45960.1"/>
    <property type="molecule type" value="Genomic_DNA"/>
</dbReference>
<gene>
    <name evidence="2" type="ORF">AB5L97_02770</name>
</gene>